<dbReference type="ExpressionAtlas" id="A0A6I8UDT8">
    <property type="expression patterns" value="baseline"/>
</dbReference>
<evidence type="ECO:0000259" key="1">
    <source>
        <dbReference type="SMART" id="SM00587"/>
    </source>
</evidence>
<dbReference type="Pfam" id="PF02958">
    <property type="entry name" value="EcKL"/>
    <property type="match status" value="1"/>
</dbReference>
<dbReference type="PANTHER" id="PTHR11012">
    <property type="entry name" value="PROTEIN KINASE-LIKE DOMAIN-CONTAINING"/>
    <property type="match status" value="1"/>
</dbReference>
<dbReference type="SMART" id="SM00587">
    <property type="entry name" value="CHK"/>
    <property type="match status" value="1"/>
</dbReference>
<organism evidence="2 3">
    <name type="scientific">Drosophila pseudoobscura pseudoobscura</name>
    <name type="common">Fruit fly</name>
    <dbReference type="NCBI Taxonomy" id="46245"/>
    <lineage>
        <taxon>Eukaryota</taxon>
        <taxon>Metazoa</taxon>
        <taxon>Ecdysozoa</taxon>
        <taxon>Arthropoda</taxon>
        <taxon>Hexapoda</taxon>
        <taxon>Insecta</taxon>
        <taxon>Pterygota</taxon>
        <taxon>Neoptera</taxon>
        <taxon>Endopterygota</taxon>
        <taxon>Diptera</taxon>
        <taxon>Brachycera</taxon>
        <taxon>Muscomorpha</taxon>
        <taxon>Ephydroidea</taxon>
        <taxon>Drosophilidae</taxon>
        <taxon>Drosophila</taxon>
        <taxon>Sophophora</taxon>
    </lineage>
</organism>
<sequence length="404" mass="45008">MEPPQKSEYTAEYFQRALAKAYHSEKLHVESTRIEAVSQNGENFCSVIYRAVVEFRKTADAPLETGRYIVKDLLPVVAELGTNEKAMFEELLPAMGAILQKAPPSLGEHKLSADCLLAETANGKEVYVLEDLCALGYASMDRYRGLCLADAQICLRKMAQFHAASMILCEQQPELVAKLEPSNYANGVSDPFAQIIVVGGTKFAADVFAQELPQIAKKMKAQIPDAYTRRITSVVDPKNSAFNAIVHGDIWVNNMMLDRSNSSAILVDFQNCCLGSPAIDLQFFFYTSLQLEVLLHQQDALLQHYYRSLTETLTLCGFRGSLPTFDQLTDEMQRCLFYGYYAVACELPICCASPEASADFNLHTFGSAQATELKRRQLFANERVRQTVKVSLLAFDQQGILDTP</sequence>
<feature type="domain" description="CHK kinase-like" evidence="1">
    <location>
        <begin position="127"/>
        <end position="315"/>
    </location>
</feature>
<dbReference type="Gene3D" id="3.90.1200.10">
    <property type="match status" value="1"/>
</dbReference>
<dbReference type="InterPro" id="IPR015897">
    <property type="entry name" value="CHK_kinase-like"/>
</dbReference>
<evidence type="ECO:0000313" key="2">
    <source>
        <dbReference type="Proteomes" id="UP000001819"/>
    </source>
</evidence>
<dbReference type="InterPro" id="IPR004119">
    <property type="entry name" value="EcKL"/>
</dbReference>
<gene>
    <name evidence="3" type="primary">LOC4813715</name>
</gene>
<dbReference type="InterPro" id="IPR011009">
    <property type="entry name" value="Kinase-like_dom_sf"/>
</dbReference>
<accession>A0A6I8UDT8</accession>
<proteinExistence type="predicted"/>
<dbReference type="PANTHER" id="PTHR11012:SF56">
    <property type="entry name" value="CHK KINASE-LIKE DOMAIN-CONTAINING PROTEIN-RELATED"/>
    <property type="match status" value="1"/>
</dbReference>
<evidence type="ECO:0000313" key="3">
    <source>
        <dbReference type="RefSeq" id="XP_001353969.3"/>
    </source>
</evidence>
<dbReference type="KEGG" id="dpo:4813715"/>
<reference evidence="3" key="1">
    <citation type="submission" date="2025-08" db="UniProtKB">
        <authorList>
            <consortium name="RefSeq"/>
        </authorList>
    </citation>
    <scope>IDENTIFICATION</scope>
    <source>
        <strain evidence="3">MV-25-SWS-2005</strain>
        <tissue evidence="3">Whole body</tissue>
    </source>
</reference>
<dbReference type="SUPFAM" id="SSF56112">
    <property type="entry name" value="Protein kinase-like (PK-like)"/>
    <property type="match status" value="1"/>
</dbReference>
<name>A0A6I8UDT8_DROPS</name>
<dbReference type="RefSeq" id="XP_001353969.3">
    <property type="nucleotide sequence ID" value="XM_001353933.4"/>
</dbReference>
<dbReference type="AlphaFoldDB" id="A0A6I8UDT8"/>
<dbReference type="InParanoid" id="A0A6I8UDT8"/>
<protein>
    <recommendedName>
        <fullName evidence="1">CHK kinase-like domain-containing protein</fullName>
    </recommendedName>
</protein>
<dbReference type="Proteomes" id="UP000001819">
    <property type="component" value="Chromosome X"/>
</dbReference>
<keyword evidence="2" id="KW-1185">Reference proteome</keyword>